<comment type="caution">
    <text evidence="7">The sequence shown here is derived from an EMBL/GenBank/DDBJ whole genome shotgun (WGS) entry which is preliminary data.</text>
</comment>
<dbReference type="Proteomes" id="UP001642540">
    <property type="component" value="Unassembled WGS sequence"/>
</dbReference>
<sequence>MPHLSKRRKRITENASASRIAEADDVWHSTAIEESTGDNFAPLVDKEQSSKKKSGPAFGSSKGAPKDSGYNGRPTDKDVRDDESIRVSPSPIVINPPSGHAFVSGVLQRCGYIIRQPNSNNEMFYDVMLFRKKMADWLRENDDEMSRIETDASKFLKALNAYLSEKPNFVSSMKPTKHETELIQPSLLHCLLGIDILQPHVLKIVMPILGEASFSLLEEDVAFVNTILNQLKWLPMIVDGQKFADNLLAIIDTSVFTCQCQMIKLISDIVPSNLHPQIAEKLLEKFSEDKRQLNIALMDCFSSLDIPEGFWSNIRNTAIDQMTSADLKDIPAYFSFLFRVESVVALTDVITTIREKVDLIPKDKNPKNDAYQVEILEKVGFCITVNPVIVNIWIKQVKDDIRDVADSIRSIDLIMLLVFADSHKAAASVLKSLFAEKNLAVRLFSEMMQHNLAMVYQLFSTIVKFIDSFLRSRDAKCLDAVCEITGKLFLGLSALEAQTLMGNMTTILINYPPSRDVVLQILTNLSEKNPKKLLLFAPYLMGVLEYVMQFPARQIRSLMNVLAILSQTEGRSGESNHFTAEFSILLRKQLTHSDIKIRCFGVFGALATIRQLARQDDPNEARIKELLKLAWDFVERDEDACGIFFDELSSCVMDIPVDICRDFRDTLKGKFESLWTIDQFSQSQFIQYGQRKSLILDMVFDANKECSQDRLVIIFENQALQMSPLVVPALLRVLAFLETKVESELVGIDAILGCPILFPKLEYYRGNSITDFSYNQRLHLGHYLVMAINFFRESVCAFVADSDPELRVKIWLRLENILQLQKSLVSHFDYFPSLPLAYVAEKTIGSKDKDGAGPSGFNSARMREVKPVKPTASKTKTKTTKKSTKKKARREFSDSESEVEEVSNAAVPKKVVLKVNPEEDIQPKKILPHLRRFDIQVFQLLRCPLNCQASDSDYLDFSNILADLSCVSQNPHVIKRVEMFNPDSLALLLLELRDQVNDERCKLDILSIKNLLKYICKHISSIVENNEEQEAQAESEVITTTELQKKLECCLRLLINIMASYFDAIKKFDKDGKEAMIEKSLNSLARQVNHSDGVGSSSQLETTTSVANYLGGFYVTIKDPATALDHIKLLQIIHDLRNGHPTIKKAIDDATSHYLKCDWKLSSIQVDGFLKIWLGTTPSSIKVIKHLVTKLMTHENETELDLSEVEQKLPNSAVYKSCSNTNFHTWYCAMLRGLSQYVYKNLRRRGDFEDSIEQWVEAVDIFKDLVAVTKKMPKNLILVSLLKHCRVFLDAFITGGAELLPEYWKREKELAQAFCKGLQVPCRTIQHICEHSKINTDMQLLKSVPLVKRVLETLVFRVREVLGVQGAANAFWMGNLKHRDLQGDCINSQIIDDNDIDLISSDDESDIGEALLSGRNEQLGGSAHFDENSMDVDVLEASGDEFD</sequence>
<protein>
    <recommendedName>
        <fullName evidence="9">Fanconi anemia group D2 protein</fullName>
    </recommendedName>
</protein>
<feature type="region of interest" description="Disordered" evidence="6">
    <location>
        <begin position="849"/>
        <end position="896"/>
    </location>
</feature>
<feature type="region of interest" description="Disordered" evidence="6">
    <location>
        <begin position="1"/>
        <end position="83"/>
    </location>
</feature>
<accession>A0ABP1QBT9</accession>
<keyword evidence="2" id="KW-1017">Isopeptide bond</keyword>
<evidence type="ECO:0000256" key="5">
    <source>
        <dbReference type="ARBA" id="ARBA00093456"/>
    </source>
</evidence>
<comment type="subcellular location">
    <subcellularLocation>
        <location evidence="1">Nucleus</location>
    </subcellularLocation>
</comment>
<proteinExistence type="inferred from homology"/>
<dbReference type="SUPFAM" id="SSF48371">
    <property type="entry name" value="ARM repeat"/>
    <property type="match status" value="1"/>
</dbReference>
<dbReference type="PANTHER" id="PTHR32086:SF0">
    <property type="entry name" value="FANCONI ANEMIA GROUP D2 PROTEIN"/>
    <property type="match status" value="1"/>
</dbReference>
<evidence type="ECO:0000256" key="1">
    <source>
        <dbReference type="ARBA" id="ARBA00004123"/>
    </source>
</evidence>
<evidence type="ECO:0000256" key="6">
    <source>
        <dbReference type="SAM" id="MobiDB-lite"/>
    </source>
</evidence>
<keyword evidence="3" id="KW-0832">Ubl conjugation</keyword>
<feature type="compositionally biased region" description="Basic residues" evidence="6">
    <location>
        <begin position="1"/>
        <end position="10"/>
    </location>
</feature>
<dbReference type="InterPro" id="IPR029448">
    <property type="entry name" value="FANCD2"/>
</dbReference>
<comment type="similarity">
    <text evidence="5">Belongs to the Fanconi anemia protein FANCD2 family.</text>
</comment>
<feature type="compositionally biased region" description="Basic residues" evidence="6">
    <location>
        <begin position="875"/>
        <end position="889"/>
    </location>
</feature>
<evidence type="ECO:0008006" key="9">
    <source>
        <dbReference type="Google" id="ProtNLM"/>
    </source>
</evidence>
<evidence type="ECO:0000313" key="8">
    <source>
        <dbReference type="Proteomes" id="UP001642540"/>
    </source>
</evidence>
<reference evidence="7 8" key="1">
    <citation type="submission" date="2024-08" db="EMBL/GenBank/DDBJ databases">
        <authorList>
            <person name="Cucini C."/>
            <person name="Frati F."/>
        </authorList>
    </citation>
    <scope>NUCLEOTIDE SEQUENCE [LARGE SCALE GENOMIC DNA]</scope>
</reference>
<gene>
    <name evidence="7" type="ORF">ODALV1_LOCUS9377</name>
</gene>
<evidence type="ECO:0000256" key="2">
    <source>
        <dbReference type="ARBA" id="ARBA00022499"/>
    </source>
</evidence>
<dbReference type="PANTHER" id="PTHR32086">
    <property type="entry name" value="FANCONI ANEMIA GROUP D2 PROTEIN"/>
    <property type="match status" value="1"/>
</dbReference>
<dbReference type="EMBL" id="CAXLJM020000028">
    <property type="protein sequence ID" value="CAL8096504.1"/>
    <property type="molecule type" value="Genomic_DNA"/>
</dbReference>
<organism evidence="7 8">
    <name type="scientific">Orchesella dallaii</name>
    <dbReference type="NCBI Taxonomy" id="48710"/>
    <lineage>
        <taxon>Eukaryota</taxon>
        <taxon>Metazoa</taxon>
        <taxon>Ecdysozoa</taxon>
        <taxon>Arthropoda</taxon>
        <taxon>Hexapoda</taxon>
        <taxon>Collembola</taxon>
        <taxon>Entomobryomorpha</taxon>
        <taxon>Entomobryoidea</taxon>
        <taxon>Orchesellidae</taxon>
        <taxon>Orchesellinae</taxon>
        <taxon>Orchesella</taxon>
    </lineage>
</organism>
<keyword evidence="4" id="KW-0539">Nucleus</keyword>
<evidence type="ECO:0000313" key="7">
    <source>
        <dbReference type="EMBL" id="CAL8096504.1"/>
    </source>
</evidence>
<evidence type="ECO:0000256" key="3">
    <source>
        <dbReference type="ARBA" id="ARBA00022843"/>
    </source>
</evidence>
<evidence type="ECO:0000256" key="4">
    <source>
        <dbReference type="ARBA" id="ARBA00023242"/>
    </source>
</evidence>
<feature type="compositionally biased region" description="Basic and acidic residues" evidence="6">
    <location>
        <begin position="74"/>
        <end position="83"/>
    </location>
</feature>
<name>A0ABP1QBT9_9HEXA</name>
<keyword evidence="8" id="KW-1185">Reference proteome</keyword>
<dbReference type="Pfam" id="PF14631">
    <property type="entry name" value="FancD2"/>
    <property type="match status" value="3"/>
</dbReference>
<dbReference type="InterPro" id="IPR016024">
    <property type="entry name" value="ARM-type_fold"/>
</dbReference>